<comment type="caution">
    <text evidence="2">The sequence shown here is derived from an EMBL/GenBank/DDBJ whole genome shotgun (WGS) entry which is preliminary data.</text>
</comment>
<reference evidence="2 3" key="1">
    <citation type="journal article" date="2019" name="Int. J. Syst. Evol. Microbiol.">
        <title>The Global Catalogue of Microorganisms (GCM) 10K type strain sequencing project: providing services to taxonomists for standard genome sequencing and annotation.</title>
        <authorList>
            <consortium name="The Broad Institute Genomics Platform"/>
            <consortium name="The Broad Institute Genome Sequencing Center for Infectious Disease"/>
            <person name="Wu L."/>
            <person name="Ma J."/>
        </authorList>
    </citation>
    <scope>NUCLEOTIDE SEQUENCE [LARGE SCALE GENOMIC DNA]</scope>
    <source>
        <strain evidence="2 3">JCM 11756</strain>
    </source>
</reference>
<dbReference type="Proteomes" id="UP001500973">
    <property type="component" value="Unassembled WGS sequence"/>
</dbReference>
<dbReference type="EMBL" id="BAAAIZ010000042">
    <property type="protein sequence ID" value="GAA1425728.1"/>
    <property type="molecule type" value="Genomic_DNA"/>
</dbReference>
<feature type="compositionally biased region" description="Polar residues" evidence="1">
    <location>
        <begin position="185"/>
        <end position="204"/>
    </location>
</feature>
<accession>A0ABN1YZ21</accession>
<protein>
    <submittedName>
        <fullName evidence="2">Uncharacterized protein</fullName>
    </submittedName>
</protein>
<proteinExistence type="predicted"/>
<evidence type="ECO:0000313" key="3">
    <source>
        <dbReference type="Proteomes" id="UP001500973"/>
    </source>
</evidence>
<gene>
    <name evidence="2" type="ORF">GCM10009601_33250</name>
</gene>
<evidence type="ECO:0000256" key="1">
    <source>
        <dbReference type="SAM" id="MobiDB-lite"/>
    </source>
</evidence>
<sequence>MSSTPAATKPPRVPVAAQPAAISAVSREAVVTWLGVSPRRAHQRAMYREYGLMKKVVKKPSRDFTADFSRTASSSTAATACRASLRACGSAGTAATRLPSSGRCTSVPSASSAAAMRSGRPAASRTLAEAPAPPVPATAEFSRAMARVRAWRPAAWAVTAPGIAAIGKRGSVSPRRRACTWPTKAASTTATRSPEGTWASSVSASAGPEAVRTSKPRERRSPSSVEPGTG</sequence>
<feature type="region of interest" description="Disordered" evidence="1">
    <location>
        <begin position="168"/>
        <end position="230"/>
    </location>
</feature>
<organism evidence="2 3">
    <name type="scientific">Streptomyces thermospinosisporus</name>
    <dbReference type="NCBI Taxonomy" id="161482"/>
    <lineage>
        <taxon>Bacteria</taxon>
        <taxon>Bacillati</taxon>
        <taxon>Actinomycetota</taxon>
        <taxon>Actinomycetes</taxon>
        <taxon>Kitasatosporales</taxon>
        <taxon>Streptomycetaceae</taxon>
        <taxon>Streptomyces</taxon>
    </lineage>
</organism>
<name>A0ABN1YZ21_9ACTN</name>
<feature type="region of interest" description="Disordered" evidence="1">
    <location>
        <begin position="115"/>
        <end position="135"/>
    </location>
</feature>
<feature type="compositionally biased region" description="Low complexity" evidence="1">
    <location>
        <begin position="115"/>
        <end position="130"/>
    </location>
</feature>
<keyword evidence="3" id="KW-1185">Reference proteome</keyword>
<evidence type="ECO:0000313" key="2">
    <source>
        <dbReference type="EMBL" id="GAA1425728.1"/>
    </source>
</evidence>